<evidence type="ECO:0000313" key="3">
    <source>
        <dbReference type="Proteomes" id="UP000287033"/>
    </source>
</evidence>
<evidence type="ECO:0000313" key="2">
    <source>
        <dbReference type="EMBL" id="GCC39143.1"/>
    </source>
</evidence>
<protein>
    <recommendedName>
        <fullName evidence="1">CPC1/SPEF2 domain-containing protein</fullName>
    </recommendedName>
</protein>
<feature type="domain" description="CPC1/SPEF2" evidence="1">
    <location>
        <begin position="39"/>
        <end position="99"/>
    </location>
</feature>
<dbReference type="EMBL" id="BEZZ01011735">
    <property type="protein sequence ID" value="GCC39143.1"/>
    <property type="molecule type" value="Genomic_DNA"/>
</dbReference>
<dbReference type="PANTHER" id="PTHR14919">
    <property type="entry name" value="KPL2-RELATED"/>
    <property type="match status" value="1"/>
</dbReference>
<sequence length="100" mass="11479">SGCLGISSPLLPPSDFHIGLYAVIPGALATTTDIGTRHVLVRQEKLEHLEHIQREREVHERVMAQRAEQRFRKHYSLCQEVVNHIIDLVTKIAEYRELTL</sequence>
<reference evidence="2 3" key="1">
    <citation type="journal article" date="2018" name="Nat. Ecol. Evol.">
        <title>Shark genomes provide insights into elasmobranch evolution and the origin of vertebrates.</title>
        <authorList>
            <person name="Hara Y"/>
            <person name="Yamaguchi K"/>
            <person name="Onimaru K"/>
            <person name="Kadota M"/>
            <person name="Koyanagi M"/>
            <person name="Keeley SD"/>
            <person name="Tatsumi K"/>
            <person name="Tanaka K"/>
            <person name="Motone F"/>
            <person name="Kageyama Y"/>
            <person name="Nozu R"/>
            <person name="Adachi N"/>
            <person name="Nishimura O"/>
            <person name="Nakagawa R"/>
            <person name="Tanegashima C"/>
            <person name="Kiyatake I"/>
            <person name="Matsumoto R"/>
            <person name="Murakumo K"/>
            <person name="Nishida K"/>
            <person name="Terakita A"/>
            <person name="Kuratani S"/>
            <person name="Sato K"/>
            <person name="Hyodo S Kuraku.S."/>
        </authorList>
    </citation>
    <scope>NUCLEOTIDE SEQUENCE [LARGE SCALE GENOMIC DNA]</scope>
</reference>
<dbReference type="STRING" id="137246.A0A401T8Z9"/>
<dbReference type="PANTHER" id="PTHR14919:SF0">
    <property type="entry name" value="SPERM FLAGELLAR PROTEIN 2"/>
    <property type="match status" value="1"/>
</dbReference>
<dbReference type="Proteomes" id="UP000287033">
    <property type="component" value="Unassembled WGS sequence"/>
</dbReference>
<dbReference type="InterPro" id="IPR052634">
    <property type="entry name" value="Sperm_flagellar-bone_growth"/>
</dbReference>
<dbReference type="Pfam" id="PF22946">
    <property type="entry name" value="SPEF2_D5"/>
    <property type="match status" value="1"/>
</dbReference>
<proteinExistence type="predicted"/>
<feature type="non-terminal residue" evidence="2">
    <location>
        <position position="1"/>
    </location>
</feature>
<dbReference type="OrthoDB" id="62528at2759"/>
<keyword evidence="3" id="KW-1185">Reference proteome</keyword>
<gene>
    <name evidence="2" type="ORF">chiPu_0022828</name>
</gene>
<dbReference type="AlphaFoldDB" id="A0A401T8Z9"/>
<dbReference type="InterPro" id="IPR054517">
    <property type="entry name" value="SPEF2_D5"/>
</dbReference>
<evidence type="ECO:0000259" key="1">
    <source>
        <dbReference type="Pfam" id="PF22946"/>
    </source>
</evidence>
<name>A0A401T8Z9_CHIPU</name>
<feature type="non-terminal residue" evidence="2">
    <location>
        <position position="100"/>
    </location>
</feature>
<organism evidence="2 3">
    <name type="scientific">Chiloscyllium punctatum</name>
    <name type="common">Brownbanded bambooshark</name>
    <name type="synonym">Hemiscyllium punctatum</name>
    <dbReference type="NCBI Taxonomy" id="137246"/>
    <lineage>
        <taxon>Eukaryota</taxon>
        <taxon>Metazoa</taxon>
        <taxon>Chordata</taxon>
        <taxon>Craniata</taxon>
        <taxon>Vertebrata</taxon>
        <taxon>Chondrichthyes</taxon>
        <taxon>Elasmobranchii</taxon>
        <taxon>Galeomorphii</taxon>
        <taxon>Galeoidea</taxon>
        <taxon>Orectolobiformes</taxon>
        <taxon>Hemiscylliidae</taxon>
        <taxon>Chiloscyllium</taxon>
    </lineage>
</organism>
<accession>A0A401T8Z9</accession>
<comment type="caution">
    <text evidence="2">The sequence shown here is derived from an EMBL/GenBank/DDBJ whole genome shotgun (WGS) entry which is preliminary data.</text>
</comment>